<dbReference type="EMBL" id="LT899436">
    <property type="protein sequence ID" value="SNR15967.1"/>
    <property type="molecule type" value="Genomic_DNA"/>
</dbReference>
<dbReference type="AlphaFoldDB" id="A0A238U9U7"/>
<evidence type="ECO:0000313" key="1">
    <source>
        <dbReference type="EMBL" id="SNR15967.1"/>
    </source>
</evidence>
<keyword evidence="2" id="KW-1185">Reference proteome</keyword>
<dbReference type="KEGG" id="tje:TJEJU_2281"/>
<dbReference type="OrthoDB" id="790721at2"/>
<name>A0A238U9U7_9FLAO</name>
<reference evidence="1 2" key="1">
    <citation type="submission" date="2017-07" db="EMBL/GenBank/DDBJ databases">
        <authorList>
            <person name="Sun Z.S."/>
            <person name="Albrecht U."/>
            <person name="Echele G."/>
            <person name="Lee C.C."/>
        </authorList>
    </citation>
    <scope>NUCLEOTIDE SEQUENCE [LARGE SCALE GENOMIC DNA]</scope>
    <source>
        <strain evidence="2">type strain: KCTC 22618</strain>
    </source>
</reference>
<accession>A0A238U9U7</accession>
<organism evidence="1 2">
    <name type="scientific">Tenacibaculum jejuense</name>
    <dbReference type="NCBI Taxonomy" id="584609"/>
    <lineage>
        <taxon>Bacteria</taxon>
        <taxon>Pseudomonadati</taxon>
        <taxon>Bacteroidota</taxon>
        <taxon>Flavobacteriia</taxon>
        <taxon>Flavobacteriales</taxon>
        <taxon>Flavobacteriaceae</taxon>
        <taxon>Tenacibaculum</taxon>
    </lineage>
</organism>
<dbReference type="Proteomes" id="UP000215214">
    <property type="component" value="Chromosome TJEJU"/>
</dbReference>
<protein>
    <submittedName>
        <fullName evidence="1">Uncharacterized protein</fullName>
    </submittedName>
</protein>
<dbReference type="RefSeq" id="WP_095072151.1">
    <property type="nucleotide sequence ID" value="NZ_LT899436.1"/>
</dbReference>
<sequence>MFNEIIFRSQKFNFQGIEIPEFQLEKGKLIRLCIPNFDENGKSLVHQFRYDLLSYLAKNIPNAKLTTDFQENKVISVLNPITVESYITKNLDVNKNEAIRIAKHLQIKPKKKVKNLIFGQQKALMIKCDFEKYTTLLFDYYGIDAVTFKNLDALVSKEIKRGKSGIVLDRLEFSSNKEINQNIIQIK</sequence>
<evidence type="ECO:0000313" key="2">
    <source>
        <dbReference type="Proteomes" id="UP000215214"/>
    </source>
</evidence>
<gene>
    <name evidence="1" type="ORF">TJEJU_2281</name>
</gene>
<proteinExistence type="predicted"/>